<reference evidence="3" key="1">
    <citation type="journal article" date="2019" name="Int. J. Syst. Evol. Microbiol.">
        <title>The Global Catalogue of Microorganisms (GCM) 10K type strain sequencing project: providing services to taxonomists for standard genome sequencing and annotation.</title>
        <authorList>
            <consortium name="The Broad Institute Genomics Platform"/>
            <consortium name="The Broad Institute Genome Sequencing Center for Infectious Disease"/>
            <person name="Wu L."/>
            <person name="Ma J."/>
        </authorList>
    </citation>
    <scope>NUCLEOTIDE SEQUENCE [LARGE SCALE GENOMIC DNA]</scope>
    <source>
        <strain evidence="3">CGMCC 1.13574</strain>
    </source>
</reference>
<dbReference type="EMBL" id="JBHUIO010000025">
    <property type="protein sequence ID" value="MFD2172427.1"/>
    <property type="molecule type" value="Genomic_DNA"/>
</dbReference>
<evidence type="ECO:0000313" key="3">
    <source>
        <dbReference type="Proteomes" id="UP001597343"/>
    </source>
</evidence>
<dbReference type="Pfam" id="PF01381">
    <property type="entry name" value="HTH_3"/>
    <property type="match status" value="1"/>
</dbReference>
<dbReference type="InterPro" id="IPR010982">
    <property type="entry name" value="Lambda_DNA-bd_dom_sf"/>
</dbReference>
<proteinExistence type="predicted"/>
<keyword evidence="3" id="KW-1185">Reference proteome</keyword>
<evidence type="ECO:0000259" key="1">
    <source>
        <dbReference type="PROSITE" id="PS50943"/>
    </source>
</evidence>
<dbReference type="SUPFAM" id="SSF47413">
    <property type="entry name" value="lambda repressor-like DNA-binding domains"/>
    <property type="match status" value="1"/>
</dbReference>
<name>A0ABW5A2F3_9BACL</name>
<sequence length="84" mass="9400">MSRERLVAARKEKGWTQKQVIENLKASFGIEITQSYYGMIENGRTPALRVAIAICSLLDLAVNEIFFESNPTNSWVCCSEEATA</sequence>
<evidence type="ECO:0000313" key="2">
    <source>
        <dbReference type="EMBL" id="MFD2172427.1"/>
    </source>
</evidence>
<dbReference type="RefSeq" id="WP_386049812.1">
    <property type="nucleotide sequence ID" value="NZ_JBHUIO010000025.1"/>
</dbReference>
<comment type="caution">
    <text evidence="2">The sequence shown here is derived from an EMBL/GenBank/DDBJ whole genome shotgun (WGS) entry which is preliminary data.</text>
</comment>
<dbReference type="InterPro" id="IPR001387">
    <property type="entry name" value="Cro/C1-type_HTH"/>
</dbReference>
<gene>
    <name evidence="2" type="ORF">ACFSOY_21005</name>
</gene>
<accession>A0ABW5A2F3</accession>
<dbReference type="Gene3D" id="1.10.260.40">
    <property type="entry name" value="lambda repressor-like DNA-binding domains"/>
    <property type="match status" value="1"/>
</dbReference>
<dbReference type="PROSITE" id="PS50943">
    <property type="entry name" value="HTH_CROC1"/>
    <property type="match status" value="1"/>
</dbReference>
<dbReference type="SMART" id="SM00530">
    <property type="entry name" value="HTH_XRE"/>
    <property type="match status" value="1"/>
</dbReference>
<dbReference type="Proteomes" id="UP001597343">
    <property type="component" value="Unassembled WGS sequence"/>
</dbReference>
<dbReference type="CDD" id="cd00093">
    <property type="entry name" value="HTH_XRE"/>
    <property type="match status" value="1"/>
</dbReference>
<organism evidence="2 3">
    <name type="scientific">Tumebacillus lipolyticus</name>
    <dbReference type="NCBI Taxonomy" id="1280370"/>
    <lineage>
        <taxon>Bacteria</taxon>
        <taxon>Bacillati</taxon>
        <taxon>Bacillota</taxon>
        <taxon>Bacilli</taxon>
        <taxon>Bacillales</taxon>
        <taxon>Alicyclobacillaceae</taxon>
        <taxon>Tumebacillus</taxon>
    </lineage>
</organism>
<protein>
    <submittedName>
        <fullName evidence="2">Helix-turn-helix transcriptional regulator</fullName>
    </submittedName>
</protein>
<feature type="domain" description="HTH cro/C1-type" evidence="1">
    <location>
        <begin position="6"/>
        <end position="65"/>
    </location>
</feature>